<gene>
    <name evidence="3" type="ORF">TvY486_0021700</name>
</gene>
<feature type="chain" id="PRO_5003390727" description="Variant surface glycoprotein (VSG)" evidence="2">
    <location>
        <begin position="23"/>
        <end position="430"/>
    </location>
</feature>
<dbReference type="AlphaFoldDB" id="F9WPJ5"/>
<feature type="signal peptide" evidence="2">
    <location>
        <begin position="1"/>
        <end position="22"/>
    </location>
</feature>
<evidence type="ECO:0008006" key="5">
    <source>
        <dbReference type="Google" id="ProtNLM"/>
    </source>
</evidence>
<sequence>MVAWHLLLLAAASLLHRELAEGAGKAKGLKQQEATDACEGIKTLLLVDAAAEVLAKEAETKATAAKGWLEALTSVAHTWSPVAAAEDTGEANSTVWLEQARAATTVLERAVKAALLSSSVRRRAHTAAMRRHDTLRLFGSFVSKATSPQYGISNTSGDTTGDQDGWAEVVKGQCGADEPKPADSLAANTLANTGRITVSDGNEALAAKHIKKPGTFTLQTTGVPLSGVNAWALGAQANGANIPGFKTPLTKYTWHGEWDMTLALQASSTNTALAWTSKTNTDTEKLVQDFDALRQLVHGSENSMKSACSQHKALCEDAPSDAQKDKMLSRAKAHAKNSAAKKGNTAQGQKRNEEEQGNAHNGPEKHAQTHGVEGSREALLCTGQGGRWDNETHKCNKQAHNAKESASSKRLTSGLARLAATWAALAGPRE</sequence>
<evidence type="ECO:0000256" key="2">
    <source>
        <dbReference type="SAM" id="SignalP"/>
    </source>
</evidence>
<keyword evidence="2" id="KW-0732">Signal</keyword>
<keyword evidence="4" id="KW-1185">Reference proteome</keyword>
<dbReference type="EMBL" id="CAEX01003487">
    <property type="protein sequence ID" value="CCD19472.1"/>
    <property type="molecule type" value="Genomic_DNA"/>
</dbReference>
<reference evidence="3 4" key="1">
    <citation type="journal article" date="2012" name="Proc. Natl. Acad. Sci. U.S.A.">
        <title>Antigenic diversity is generated by distinct evolutionary mechanisms in African trypanosome species.</title>
        <authorList>
            <person name="Jackson A.P."/>
            <person name="Berry A."/>
            <person name="Aslett M."/>
            <person name="Allison H.C."/>
            <person name="Burton P."/>
            <person name="Vavrova-Anderson J."/>
            <person name="Brown R."/>
            <person name="Browne H."/>
            <person name="Corton N."/>
            <person name="Hauser H."/>
            <person name="Gamble J."/>
            <person name="Gilderthorp R."/>
            <person name="Marcello L."/>
            <person name="McQuillan J."/>
            <person name="Otto T.D."/>
            <person name="Quail M.A."/>
            <person name="Sanders M.J."/>
            <person name="van Tonder A."/>
            <person name="Ginger M.L."/>
            <person name="Field M.C."/>
            <person name="Barry J.D."/>
            <person name="Hertz-Fowler C."/>
            <person name="Berriman M."/>
        </authorList>
    </citation>
    <scope>NUCLEOTIDE SEQUENCE</scope>
    <source>
        <strain evidence="3 4">Y486</strain>
    </source>
</reference>
<dbReference type="Proteomes" id="UP000009027">
    <property type="component" value="Unassembled WGS sequence"/>
</dbReference>
<protein>
    <recommendedName>
        <fullName evidence="5">Variant surface glycoprotein (VSG)</fullName>
    </recommendedName>
</protein>
<organism evidence="3 4">
    <name type="scientific">Trypanosoma vivax (strain Y486)</name>
    <dbReference type="NCBI Taxonomy" id="1055687"/>
    <lineage>
        <taxon>Eukaryota</taxon>
        <taxon>Discoba</taxon>
        <taxon>Euglenozoa</taxon>
        <taxon>Kinetoplastea</taxon>
        <taxon>Metakinetoplastina</taxon>
        <taxon>Trypanosomatida</taxon>
        <taxon>Trypanosomatidae</taxon>
        <taxon>Trypanosoma</taxon>
        <taxon>Duttonella</taxon>
    </lineage>
</organism>
<accession>F9WPJ5</accession>
<evidence type="ECO:0000256" key="1">
    <source>
        <dbReference type="SAM" id="MobiDB-lite"/>
    </source>
</evidence>
<feature type="region of interest" description="Disordered" evidence="1">
    <location>
        <begin position="319"/>
        <end position="375"/>
    </location>
</feature>
<evidence type="ECO:0000313" key="4">
    <source>
        <dbReference type="Proteomes" id="UP000009027"/>
    </source>
</evidence>
<proteinExistence type="predicted"/>
<evidence type="ECO:0000313" key="3">
    <source>
        <dbReference type="EMBL" id="CCD19472.1"/>
    </source>
</evidence>
<name>F9WPJ5_TRYVY</name>
<dbReference type="VEuPathDB" id="TriTrypDB:TvY486_0021700"/>